<comment type="caution">
    <text evidence="6">The sequence shown here is derived from an EMBL/GenBank/DDBJ whole genome shotgun (WGS) entry which is preliminary data.</text>
</comment>
<protein>
    <submittedName>
        <fullName evidence="6">Twin transmembrane helix small protein</fullName>
    </submittedName>
</protein>
<dbReference type="PROSITE" id="PS51503">
    <property type="entry name" value="HIG1"/>
    <property type="match status" value="1"/>
</dbReference>
<keyword evidence="2 4" id="KW-1133">Transmembrane helix</keyword>
<sequence>MAEFWNVLIPIGMAAVVIVLLMGIWNMFRGGPGNKSQMLMRWRVGLQFLVVVLVMGGLYFFGPGR</sequence>
<evidence type="ECO:0000259" key="5">
    <source>
        <dbReference type="PROSITE" id="PS51503"/>
    </source>
</evidence>
<organism evidence="6 7">
    <name type="scientific">Roseibium algae</name>
    <dbReference type="NCBI Taxonomy" id="3123038"/>
    <lineage>
        <taxon>Bacteria</taxon>
        <taxon>Pseudomonadati</taxon>
        <taxon>Pseudomonadota</taxon>
        <taxon>Alphaproteobacteria</taxon>
        <taxon>Hyphomicrobiales</taxon>
        <taxon>Stappiaceae</taxon>
        <taxon>Roseibium</taxon>
    </lineage>
</organism>
<evidence type="ECO:0000256" key="4">
    <source>
        <dbReference type="SAM" id="Phobius"/>
    </source>
</evidence>
<evidence type="ECO:0000313" key="6">
    <source>
        <dbReference type="EMBL" id="MEJ8474901.1"/>
    </source>
</evidence>
<gene>
    <name evidence="6" type="ORF">V6575_12460</name>
</gene>
<keyword evidence="3 4" id="KW-0472">Membrane</keyword>
<dbReference type="Proteomes" id="UP001385499">
    <property type="component" value="Unassembled WGS sequence"/>
</dbReference>
<evidence type="ECO:0000256" key="3">
    <source>
        <dbReference type="ARBA" id="ARBA00023136"/>
    </source>
</evidence>
<dbReference type="Pfam" id="PF04588">
    <property type="entry name" value="HIG_1_N"/>
    <property type="match status" value="1"/>
</dbReference>
<reference evidence="6 7" key="1">
    <citation type="submission" date="2024-02" db="EMBL/GenBank/DDBJ databases">
        <title>Roseibium algae sp. nov., isolated from marine alga (Grateloupia sp.), showing potential in myo-inositol conversion.</title>
        <authorList>
            <person name="Wang Y."/>
        </authorList>
    </citation>
    <scope>NUCLEOTIDE SEQUENCE [LARGE SCALE GENOMIC DNA]</scope>
    <source>
        <strain evidence="6 7">H3510</strain>
    </source>
</reference>
<proteinExistence type="predicted"/>
<evidence type="ECO:0000256" key="2">
    <source>
        <dbReference type="ARBA" id="ARBA00022989"/>
    </source>
</evidence>
<evidence type="ECO:0000256" key="1">
    <source>
        <dbReference type="ARBA" id="ARBA00022692"/>
    </source>
</evidence>
<name>A0ABU8TMH9_9HYPH</name>
<accession>A0ABU8TMH9</accession>
<dbReference type="InterPro" id="IPR007667">
    <property type="entry name" value="Hypoxia_induced_domain"/>
</dbReference>
<keyword evidence="1 4" id="KW-0812">Transmembrane</keyword>
<evidence type="ECO:0000313" key="7">
    <source>
        <dbReference type="Proteomes" id="UP001385499"/>
    </source>
</evidence>
<feature type="transmembrane region" description="Helical" evidence="4">
    <location>
        <begin position="6"/>
        <end position="28"/>
    </location>
</feature>
<dbReference type="RefSeq" id="WP_340274690.1">
    <property type="nucleotide sequence ID" value="NZ_JBAKIA010000007.1"/>
</dbReference>
<feature type="domain" description="HIG1" evidence="5">
    <location>
        <begin position="1"/>
        <end position="65"/>
    </location>
</feature>
<dbReference type="Gene3D" id="6.10.140.1320">
    <property type="match status" value="1"/>
</dbReference>
<keyword evidence="7" id="KW-1185">Reference proteome</keyword>
<dbReference type="NCBIfam" id="NF033233">
    <property type="entry name" value="twin_helix"/>
    <property type="match status" value="1"/>
</dbReference>
<feature type="transmembrane region" description="Helical" evidence="4">
    <location>
        <begin position="40"/>
        <end position="61"/>
    </location>
</feature>
<dbReference type="EMBL" id="JBAKIA010000007">
    <property type="protein sequence ID" value="MEJ8474901.1"/>
    <property type="molecule type" value="Genomic_DNA"/>
</dbReference>